<evidence type="ECO:0000256" key="3">
    <source>
        <dbReference type="PIRSR" id="PIRSR640198-3"/>
    </source>
</evidence>
<dbReference type="InterPro" id="IPR003812">
    <property type="entry name" value="Fido"/>
</dbReference>
<feature type="binding site" evidence="2">
    <location>
        <begin position="194"/>
        <end position="201"/>
    </location>
    <ligand>
        <name>ATP</name>
        <dbReference type="ChEBI" id="CHEBI:30616"/>
    </ligand>
</feature>
<proteinExistence type="predicted"/>
<sequence>MYEPKFSFTPALVNHLTGVERLYGQLLGEKLIPSLSLKLKEENAILATHYSTSIEGNPLNPREVTNIVLGDSIPTSKSELEVKNYFNALNHISVAAMKKESLSISLVLELYRLVMHGMNIKKPGSFRNGKVIVGHKGVHGGLVVKHDPPEHTTAGIEKRLRELFAYLAKPSELSALLRAGILHHEVAYVHPFFDGNGRVTRLLTAYYLLLHGYEVTKYFILDDYYDIDRLDYSDKLHSADSGDKTEWLTYFLEGINHSLKAALNRVHDITERQIESVKGDKRVLVTHREEDVLQVVIDLKQIKSQDIVKHLGVSRQQAHALLHNLVDKGILKRIGITKSSYYELKKKTS</sequence>
<dbReference type="EMBL" id="LCFB01000017">
    <property type="protein sequence ID" value="KKS84556.1"/>
    <property type="molecule type" value="Genomic_DNA"/>
</dbReference>
<evidence type="ECO:0000256" key="2">
    <source>
        <dbReference type="PIRSR" id="PIRSR640198-2"/>
    </source>
</evidence>
<dbReference type="PANTHER" id="PTHR13504">
    <property type="entry name" value="FIDO DOMAIN-CONTAINING PROTEIN DDB_G0283145"/>
    <property type="match status" value="1"/>
</dbReference>
<dbReference type="PANTHER" id="PTHR13504:SF38">
    <property type="entry name" value="FIDO DOMAIN-CONTAINING PROTEIN"/>
    <property type="match status" value="1"/>
</dbReference>
<organism evidence="5 6">
    <name type="scientific">Candidatus Gottesmanbacteria bacterium GW2011_GWA1_43_11</name>
    <dbReference type="NCBI Taxonomy" id="1618436"/>
    <lineage>
        <taxon>Bacteria</taxon>
        <taxon>Candidatus Gottesmaniibacteriota</taxon>
    </lineage>
</organism>
<dbReference type="PROSITE" id="PS51459">
    <property type="entry name" value="FIDO"/>
    <property type="match status" value="1"/>
</dbReference>
<gene>
    <name evidence="5" type="ORF">UV59_C0017G0009</name>
</gene>
<dbReference type="InterPro" id="IPR040198">
    <property type="entry name" value="Fido_containing"/>
</dbReference>
<dbReference type="Proteomes" id="UP000034543">
    <property type="component" value="Unassembled WGS sequence"/>
</dbReference>
<keyword evidence="2" id="KW-0067">ATP-binding</keyword>
<dbReference type="SUPFAM" id="SSF140931">
    <property type="entry name" value="Fic-like"/>
    <property type="match status" value="1"/>
</dbReference>
<dbReference type="AlphaFoldDB" id="A0A0G1ENE7"/>
<evidence type="ECO:0000313" key="5">
    <source>
        <dbReference type="EMBL" id="KKS84556.1"/>
    </source>
</evidence>
<comment type="caution">
    <text evidence="5">The sequence shown here is derived from an EMBL/GenBank/DDBJ whole genome shotgun (WGS) entry which is preliminary data.</text>
</comment>
<accession>A0A0G1ENE7</accession>
<dbReference type="STRING" id="1618436.UV59_C0017G0009"/>
<dbReference type="Gene3D" id="1.10.3290.10">
    <property type="entry name" value="Fido-like domain"/>
    <property type="match status" value="1"/>
</dbReference>
<evidence type="ECO:0000313" key="6">
    <source>
        <dbReference type="Proteomes" id="UP000034543"/>
    </source>
</evidence>
<dbReference type="Gene3D" id="1.10.10.10">
    <property type="entry name" value="Winged helix-like DNA-binding domain superfamily/Winged helix DNA-binding domain"/>
    <property type="match status" value="1"/>
</dbReference>
<dbReference type="GO" id="GO:0005524">
    <property type="term" value="F:ATP binding"/>
    <property type="evidence" value="ECO:0007669"/>
    <property type="project" value="UniProtKB-KW"/>
</dbReference>
<evidence type="ECO:0000259" key="4">
    <source>
        <dbReference type="PROSITE" id="PS51459"/>
    </source>
</evidence>
<evidence type="ECO:0000256" key="1">
    <source>
        <dbReference type="PIRSR" id="PIRSR640198-1"/>
    </source>
</evidence>
<feature type="domain" description="Fido" evidence="4">
    <location>
        <begin position="102"/>
        <end position="253"/>
    </location>
</feature>
<dbReference type="InterPro" id="IPR036390">
    <property type="entry name" value="WH_DNA-bd_sf"/>
</dbReference>
<feature type="binding site" evidence="2">
    <location>
        <begin position="133"/>
        <end position="146"/>
    </location>
    <ligand>
        <name>ATP</name>
        <dbReference type="ChEBI" id="CHEBI:30616"/>
    </ligand>
</feature>
<name>A0A0G1ENE7_9BACT</name>
<reference evidence="5 6" key="1">
    <citation type="journal article" date="2015" name="Nature">
        <title>rRNA introns, odd ribosomes, and small enigmatic genomes across a large radiation of phyla.</title>
        <authorList>
            <person name="Brown C.T."/>
            <person name="Hug L.A."/>
            <person name="Thomas B.C."/>
            <person name="Sharon I."/>
            <person name="Castelle C.J."/>
            <person name="Singh A."/>
            <person name="Wilkins M.J."/>
            <person name="Williams K.H."/>
            <person name="Banfield J.F."/>
        </authorList>
    </citation>
    <scope>NUCLEOTIDE SEQUENCE [LARGE SCALE GENOMIC DNA]</scope>
</reference>
<feature type="active site" evidence="1">
    <location>
        <position position="190"/>
    </location>
</feature>
<dbReference type="Pfam" id="PF02661">
    <property type="entry name" value="Fic"/>
    <property type="match status" value="1"/>
</dbReference>
<protein>
    <submittedName>
        <fullName evidence="5">Fic family protein</fullName>
    </submittedName>
</protein>
<dbReference type="InterPro" id="IPR036597">
    <property type="entry name" value="Fido-like_dom_sf"/>
</dbReference>
<dbReference type="SUPFAM" id="SSF46785">
    <property type="entry name" value="Winged helix' DNA-binding domain"/>
    <property type="match status" value="1"/>
</dbReference>
<feature type="site" description="Important for autoinhibition of adenylyltransferase activity" evidence="3">
    <location>
        <position position="55"/>
    </location>
</feature>
<dbReference type="InterPro" id="IPR036388">
    <property type="entry name" value="WH-like_DNA-bd_sf"/>
</dbReference>
<keyword evidence="2" id="KW-0547">Nucleotide-binding</keyword>